<protein>
    <submittedName>
        <fullName evidence="1">Uncharacterized protein</fullName>
    </submittedName>
</protein>
<dbReference type="Proteomes" id="UP000051298">
    <property type="component" value="Unassembled WGS sequence"/>
</dbReference>
<name>A0A0P1EYE5_9RHOB</name>
<gene>
    <name evidence="1" type="ORF">THS5294_01295</name>
</gene>
<dbReference type="AlphaFoldDB" id="A0A0P1EYE5"/>
<accession>A0A0P1EYE5</accession>
<evidence type="ECO:0000313" key="2">
    <source>
        <dbReference type="Proteomes" id="UP000051298"/>
    </source>
</evidence>
<reference evidence="1 2" key="1">
    <citation type="submission" date="2015-09" db="EMBL/GenBank/DDBJ databases">
        <authorList>
            <consortium name="Swine Surveillance"/>
        </authorList>
    </citation>
    <scope>NUCLEOTIDE SEQUENCE [LARGE SCALE GENOMIC DNA]</scope>
    <source>
        <strain evidence="1 2">CECT 5294</strain>
    </source>
</reference>
<evidence type="ECO:0000313" key="1">
    <source>
        <dbReference type="EMBL" id="CUH60006.1"/>
    </source>
</evidence>
<proteinExistence type="predicted"/>
<sequence length="104" mass="12082">MQKTVLNEVFELLVQIGAVSSESEFSKDWLCRSECYMRTLRFKRVKPSVGTLAICASKLQHYGRCMTAKERHTQLGKRFIELSEQCHKQINSDAVGWWKDEVKV</sequence>
<dbReference type="Pfam" id="PF20331">
    <property type="entry name" value="DUF6626"/>
    <property type="match status" value="1"/>
</dbReference>
<dbReference type="InterPro" id="IPR046734">
    <property type="entry name" value="DUF6626"/>
</dbReference>
<dbReference type="EMBL" id="CYRX01000019">
    <property type="protein sequence ID" value="CUH60006.1"/>
    <property type="molecule type" value="Genomic_DNA"/>
</dbReference>
<organism evidence="1 2">
    <name type="scientific">Thalassobacter stenotrophicus</name>
    <dbReference type="NCBI Taxonomy" id="266809"/>
    <lineage>
        <taxon>Bacteria</taxon>
        <taxon>Pseudomonadati</taxon>
        <taxon>Pseudomonadota</taxon>
        <taxon>Alphaproteobacteria</taxon>
        <taxon>Rhodobacterales</taxon>
        <taxon>Roseobacteraceae</taxon>
        <taxon>Thalassobacter</taxon>
    </lineage>
</organism>
<dbReference type="RefSeq" id="WP_058123079.1">
    <property type="nucleotide sequence ID" value="NZ_CYRX01000019.1"/>
</dbReference>